<dbReference type="RefSeq" id="WP_367887032.1">
    <property type="nucleotide sequence ID" value="NZ_CP130612.1"/>
</dbReference>
<accession>A0AA49JYL7</accession>
<protein>
    <submittedName>
        <fullName evidence="2">Uncharacterized protein</fullName>
    </submittedName>
</protein>
<evidence type="ECO:0000313" key="3">
    <source>
        <dbReference type="Proteomes" id="UP001229955"/>
    </source>
</evidence>
<keyword evidence="3" id="KW-1185">Reference proteome</keyword>
<dbReference type="Proteomes" id="UP001229955">
    <property type="component" value="Chromosome"/>
</dbReference>
<name>A0AA49JYL7_9BACT</name>
<sequence length="212" mass="21956">MRLELAERLVCPAPHVRTPLIVIAEETRDRDLVRGTAGCMLCHREGIFSDGSLRFGREARARGLASPDASAAGAVDDAALLRLAALLGLGEARLPVLLAASFAAFAEPLVVRYDALVAVFGVDGPSPSGVGNVSGCGDALPFADATFDAAALDGAMSAAVMAEAVRGVRTGGRVMAAVSLPLPQGVRELARDERHWVGEVLAPAIVVPLRRA</sequence>
<gene>
    <name evidence="1" type="ORF">Strain138_000575</name>
    <name evidence="2" type="ORF">Strain318_000575</name>
</gene>
<proteinExistence type="predicted"/>
<accession>A0AA49JSW4</accession>
<dbReference type="EMBL" id="CP130612">
    <property type="protein sequence ID" value="WKW11333.1"/>
    <property type="molecule type" value="Genomic_DNA"/>
</dbReference>
<reference evidence="2" key="1">
    <citation type="submission" date="2023-07" db="EMBL/GenBank/DDBJ databases">
        <authorList>
            <person name="Haufschild T."/>
            <person name="Kallscheuer N."/>
            <person name="Hammer J."/>
            <person name="Kohn T."/>
            <person name="Kabuu M."/>
            <person name="Jogler M."/>
            <person name="Wohfarth N."/>
            <person name="Heuer A."/>
            <person name="Rohde M."/>
            <person name="van Teeseling M.C.F."/>
            <person name="Jogler C."/>
        </authorList>
    </citation>
    <scope>NUCLEOTIDE SEQUENCE</scope>
    <source>
        <strain evidence="1">Strain 138</strain>
        <strain evidence="2">Strain 318</strain>
    </source>
</reference>
<evidence type="ECO:0000313" key="2">
    <source>
        <dbReference type="EMBL" id="WKW14243.1"/>
    </source>
</evidence>
<dbReference type="KEGG" id="pspc:Strain318_000575"/>
<organism evidence="2 3">
    <name type="scientific">Pseudogemmatithrix spongiicola</name>
    <dbReference type="NCBI Taxonomy" id="3062599"/>
    <lineage>
        <taxon>Bacteria</taxon>
        <taxon>Pseudomonadati</taxon>
        <taxon>Gemmatimonadota</taxon>
        <taxon>Gemmatimonadia</taxon>
        <taxon>Gemmatimonadales</taxon>
        <taxon>Gemmatimonadaceae</taxon>
        <taxon>Pseudogemmatithrix</taxon>
    </lineage>
</organism>
<evidence type="ECO:0000313" key="1">
    <source>
        <dbReference type="EMBL" id="WKW11333.1"/>
    </source>
</evidence>
<dbReference type="AlphaFoldDB" id="A0AA49JYL7"/>
<dbReference type="EMBL" id="CP130613">
    <property type="protein sequence ID" value="WKW14243.1"/>
    <property type="molecule type" value="Genomic_DNA"/>
</dbReference>